<gene>
    <name evidence="5" type="ORF">ACH5RR_035775</name>
</gene>
<feature type="domain" description="Galactose oxidase-like Early set" evidence="4">
    <location>
        <begin position="494"/>
        <end position="600"/>
    </location>
</feature>
<dbReference type="PANTHER" id="PTHR32208">
    <property type="entry name" value="SECRETED PROTEIN-RELATED"/>
    <property type="match status" value="1"/>
</dbReference>
<evidence type="ECO:0000256" key="2">
    <source>
        <dbReference type="SAM" id="SignalP"/>
    </source>
</evidence>
<dbReference type="Proteomes" id="UP001630127">
    <property type="component" value="Unassembled WGS sequence"/>
</dbReference>
<dbReference type="AlphaFoldDB" id="A0ABD2Y3L9"/>
<dbReference type="SUPFAM" id="SSF50965">
    <property type="entry name" value="Galactose oxidase, central domain"/>
    <property type="match status" value="1"/>
</dbReference>
<comment type="caution">
    <text evidence="5">The sequence shown here is derived from an EMBL/GenBank/DDBJ whole genome shotgun (WGS) entry which is preliminary data.</text>
</comment>
<evidence type="ECO:0008006" key="7">
    <source>
        <dbReference type="Google" id="ProtNLM"/>
    </source>
</evidence>
<feature type="domain" description="Glyoxal oxidase N-terminal" evidence="3">
    <location>
        <begin position="91"/>
        <end position="485"/>
    </location>
</feature>
<dbReference type="InterPro" id="IPR011043">
    <property type="entry name" value="Gal_Oxase/kelch_b-propeller"/>
</dbReference>
<protein>
    <recommendedName>
        <fullName evidence="7">Galactose oxidase</fullName>
    </recommendedName>
</protein>
<organism evidence="5 6">
    <name type="scientific">Cinchona calisaya</name>
    <dbReference type="NCBI Taxonomy" id="153742"/>
    <lineage>
        <taxon>Eukaryota</taxon>
        <taxon>Viridiplantae</taxon>
        <taxon>Streptophyta</taxon>
        <taxon>Embryophyta</taxon>
        <taxon>Tracheophyta</taxon>
        <taxon>Spermatophyta</taxon>
        <taxon>Magnoliopsida</taxon>
        <taxon>eudicotyledons</taxon>
        <taxon>Gunneridae</taxon>
        <taxon>Pentapetalae</taxon>
        <taxon>asterids</taxon>
        <taxon>lamiids</taxon>
        <taxon>Gentianales</taxon>
        <taxon>Rubiaceae</taxon>
        <taxon>Cinchonoideae</taxon>
        <taxon>Cinchoneae</taxon>
        <taxon>Cinchona</taxon>
    </lineage>
</organism>
<proteinExistence type="predicted"/>
<dbReference type="InterPro" id="IPR015202">
    <property type="entry name" value="GO-like_E_set"/>
</dbReference>
<accession>A0ABD2Y3L9</accession>
<dbReference type="PANTHER" id="PTHR32208:SF57">
    <property type="entry name" value="F14L17.20 PROTEIN"/>
    <property type="match status" value="1"/>
</dbReference>
<reference evidence="5 6" key="1">
    <citation type="submission" date="2024-11" db="EMBL/GenBank/DDBJ databases">
        <title>A near-complete genome assembly of Cinchona calisaya.</title>
        <authorList>
            <person name="Lian D.C."/>
            <person name="Zhao X.W."/>
            <person name="Wei L."/>
        </authorList>
    </citation>
    <scope>NUCLEOTIDE SEQUENCE [LARGE SCALE GENOMIC DNA]</scope>
    <source>
        <tissue evidence="5">Nenye</tissue>
    </source>
</reference>
<dbReference type="InterPro" id="IPR013783">
    <property type="entry name" value="Ig-like_fold"/>
</dbReference>
<dbReference type="Gene3D" id="2.130.10.80">
    <property type="entry name" value="Galactose oxidase/kelch, beta-propeller"/>
    <property type="match status" value="1"/>
</dbReference>
<dbReference type="InterPro" id="IPR014756">
    <property type="entry name" value="Ig_E-set"/>
</dbReference>
<feature type="chain" id="PRO_5044766907" description="Galactose oxidase" evidence="2">
    <location>
        <begin position="26"/>
        <end position="602"/>
    </location>
</feature>
<name>A0ABD2Y3L9_9GENT</name>
<dbReference type="Gene3D" id="2.60.40.10">
    <property type="entry name" value="Immunoglobulins"/>
    <property type="match status" value="1"/>
</dbReference>
<dbReference type="CDD" id="cd02851">
    <property type="entry name" value="E_set_GO_C"/>
    <property type="match status" value="1"/>
</dbReference>
<dbReference type="EMBL" id="JBJUIK010000015">
    <property type="protein sequence ID" value="KAL3501326.1"/>
    <property type="molecule type" value="Genomic_DNA"/>
</dbReference>
<dbReference type="InterPro" id="IPR009880">
    <property type="entry name" value="Glyoxal_oxidase_N"/>
</dbReference>
<dbReference type="SUPFAM" id="SSF81296">
    <property type="entry name" value="E set domains"/>
    <property type="match status" value="1"/>
</dbReference>
<dbReference type="Pfam" id="PF09118">
    <property type="entry name" value="GO-like_E_set"/>
    <property type="match status" value="1"/>
</dbReference>
<evidence type="ECO:0000313" key="5">
    <source>
        <dbReference type="EMBL" id="KAL3501326.1"/>
    </source>
</evidence>
<evidence type="ECO:0000313" key="6">
    <source>
        <dbReference type="Proteomes" id="UP001630127"/>
    </source>
</evidence>
<evidence type="ECO:0000259" key="4">
    <source>
        <dbReference type="Pfam" id="PF09118"/>
    </source>
</evidence>
<dbReference type="InterPro" id="IPR037293">
    <property type="entry name" value="Gal_Oxidase_central_sf"/>
</dbReference>
<feature type="signal peptide" evidence="2">
    <location>
        <begin position="1"/>
        <end position="25"/>
    </location>
</feature>
<keyword evidence="1 2" id="KW-0732">Signal</keyword>
<evidence type="ECO:0000259" key="3">
    <source>
        <dbReference type="Pfam" id="PF07250"/>
    </source>
</evidence>
<dbReference type="Pfam" id="PF07250">
    <property type="entry name" value="Glyoxal_oxid_N"/>
    <property type="match status" value="1"/>
</dbReference>
<sequence>MALQNHLSFIFLIIIFFFFTHSSSSFQENYPINPFFHHPTLSLETSFGLELLQTTPFSPDIIPTSSSSGGPTPTPGGLWILLQKSIGISAMHMQLLHNNKIVIFDRTDFGRSNLSLPFGKCRYNDEKVPVDCTAHSLIYDIASNTFRPLMVQTDVWCSSAAVDPDGVLVQTGGFHSGANKIRLFTPCYNDFCDWIELRQNLTVRRWYSSDHILPDGRIIIVGGRRAFSYEFFPKNPIVMSSADVYWFQFLKETSDPKEENNLYPFLHLLPDGNLFVFANQRCILLDYMNNKILKEFPMIPGEKRSYPAAGSSVLLPIDLKGVGNGSPLPEVEVMICGGANGGAYLQARMGVYVAASKTCGRLRVTDPDPQWVMEEMPMNRVMPDMLLLPTGDVLILNGASRGAAGWESAEDPVLNPVLYRPNEINPNQRFVVLNPTVIPRLYHSSAILLPDGRILVGGSNPHILYEFTGVNYPTDLSLEAFLPPYLAPQYSELRPSILSLEGPMENIISYGQQFSITFTAALYHPDQDFTVTMIAPSFTTHSFAMNQRLMVLESVGTQQLSEVAFKVTVYAPPTRNIAPPGYYMMFLVNEGVPSTGFWIKMK</sequence>
<keyword evidence="6" id="KW-1185">Reference proteome</keyword>
<evidence type="ECO:0000256" key="1">
    <source>
        <dbReference type="ARBA" id="ARBA00022729"/>
    </source>
</evidence>